<dbReference type="PANTHER" id="PTHR32098">
    <property type="entry name" value="LYCOPENE BETA/EPSILON CYCLASE PROTEIN"/>
    <property type="match status" value="1"/>
</dbReference>
<evidence type="ECO:0000313" key="2">
    <source>
        <dbReference type="EMBL" id="KAJ8443406.1"/>
    </source>
</evidence>
<feature type="compositionally biased region" description="Basic and acidic residues" evidence="1">
    <location>
        <begin position="33"/>
        <end position="46"/>
    </location>
</feature>
<feature type="region of interest" description="Disordered" evidence="1">
    <location>
        <begin position="1"/>
        <end position="87"/>
    </location>
</feature>
<reference evidence="2" key="1">
    <citation type="submission" date="2022-04" db="EMBL/GenBank/DDBJ databases">
        <title>Carnegiea gigantea Genome sequencing and assembly v2.</title>
        <authorList>
            <person name="Copetti D."/>
            <person name="Sanderson M.J."/>
            <person name="Burquez A."/>
            <person name="Wojciechowski M.F."/>
        </authorList>
    </citation>
    <scope>NUCLEOTIDE SEQUENCE</scope>
    <source>
        <strain evidence="2">SGP5-SGP5p</strain>
        <tissue evidence="2">Aerial part</tissue>
    </source>
</reference>
<accession>A0A9Q1KIF3</accession>
<keyword evidence="3" id="KW-1185">Reference proteome</keyword>
<dbReference type="PANTHER" id="PTHR32098:SF5">
    <property type="entry name" value="LYCOPENE BETA_EPSILON CYCLASE PROTEIN"/>
    <property type="match status" value="1"/>
</dbReference>
<organism evidence="2 3">
    <name type="scientific">Carnegiea gigantea</name>
    <dbReference type="NCBI Taxonomy" id="171969"/>
    <lineage>
        <taxon>Eukaryota</taxon>
        <taxon>Viridiplantae</taxon>
        <taxon>Streptophyta</taxon>
        <taxon>Embryophyta</taxon>
        <taxon>Tracheophyta</taxon>
        <taxon>Spermatophyta</taxon>
        <taxon>Magnoliopsida</taxon>
        <taxon>eudicotyledons</taxon>
        <taxon>Gunneridae</taxon>
        <taxon>Pentapetalae</taxon>
        <taxon>Caryophyllales</taxon>
        <taxon>Cactineae</taxon>
        <taxon>Cactaceae</taxon>
        <taxon>Cactoideae</taxon>
        <taxon>Echinocereeae</taxon>
        <taxon>Carnegiea</taxon>
    </lineage>
</organism>
<proteinExistence type="predicted"/>
<feature type="compositionally biased region" description="Basic and acidic residues" evidence="1">
    <location>
        <begin position="1"/>
        <end position="12"/>
    </location>
</feature>
<sequence length="152" mass="17372">MDARLDKLRDSQQKASGENLISINAQSYSAKGRLRESVGKHNEKQTGGEGIDSQGMMETVAVPIPEVVPTVQAQETERERERERTRKNEKIGVPVLTDWSGHFLMLGYYTFLSSYIDPLIRPLINAFPSKMKFQWNRYLEAWKYGAGLDYTL</sequence>
<protein>
    <submittedName>
        <fullName evidence="2">Uncharacterized protein</fullName>
    </submittedName>
</protein>
<evidence type="ECO:0000256" key="1">
    <source>
        <dbReference type="SAM" id="MobiDB-lite"/>
    </source>
</evidence>
<dbReference type="Proteomes" id="UP001153076">
    <property type="component" value="Unassembled WGS sequence"/>
</dbReference>
<feature type="compositionally biased region" description="Polar residues" evidence="1">
    <location>
        <begin position="13"/>
        <end position="29"/>
    </location>
</feature>
<feature type="compositionally biased region" description="Basic and acidic residues" evidence="1">
    <location>
        <begin position="75"/>
        <end position="87"/>
    </location>
</feature>
<name>A0A9Q1KIF3_9CARY</name>
<comment type="caution">
    <text evidence="2">The sequence shown here is derived from an EMBL/GenBank/DDBJ whole genome shotgun (WGS) entry which is preliminary data.</text>
</comment>
<dbReference type="OrthoDB" id="1684306at2759"/>
<evidence type="ECO:0000313" key="3">
    <source>
        <dbReference type="Proteomes" id="UP001153076"/>
    </source>
</evidence>
<dbReference type="EMBL" id="JAKOGI010000120">
    <property type="protein sequence ID" value="KAJ8443406.1"/>
    <property type="molecule type" value="Genomic_DNA"/>
</dbReference>
<gene>
    <name evidence="2" type="ORF">Cgig2_018839</name>
</gene>
<dbReference type="AlphaFoldDB" id="A0A9Q1KIF3"/>